<evidence type="ECO:0008006" key="3">
    <source>
        <dbReference type="Google" id="ProtNLM"/>
    </source>
</evidence>
<dbReference type="NCBIfam" id="TIGR03299">
    <property type="entry name" value="LGT_TIGR03299"/>
    <property type="match status" value="1"/>
</dbReference>
<comment type="caution">
    <text evidence="1">The sequence shown here is derived from an EMBL/GenBank/DDBJ whole genome shotgun (WGS) entry which is preliminary data.</text>
</comment>
<sequence length="355" mass="38684">MAHNIHFNEITGKHSFFSVKEKAWHGLGQIVDSCVSSSDAISYAGLDYDVIKSPLFTTGITPDSGDRVTIYAPGKSTVPGYFATQRTDTGQVLGVVGSDYRVVQNRDAFTFFDSIADGKGIRYETVGGLGNGERIFITAKIDDKIIVGKDDEIEQYLFLTNSHDGSGSITVAFTPVRVVCQNTLNAAVGSLSSAVRIRHTASAKERLASAHKLMGMASRISLQTEAVFNKWAKVRITDNQLRRLIQMAMAPGKETLGKIQDARFDLLSTQFNNLVDRVYSYAMASHEQNLPTTAGTVFGAYNAVTGYFQNVRYYNTAEHKAKSILFGGSAAQRGKAAFELCDQFATHGPEIFGAN</sequence>
<keyword evidence="2" id="KW-1185">Reference proteome</keyword>
<dbReference type="Proteomes" id="UP000632339">
    <property type="component" value="Unassembled WGS sequence"/>
</dbReference>
<evidence type="ECO:0000313" key="2">
    <source>
        <dbReference type="Proteomes" id="UP000632339"/>
    </source>
</evidence>
<dbReference type="EMBL" id="BMLI01000002">
    <property type="protein sequence ID" value="GGN06508.1"/>
    <property type="molecule type" value="Genomic_DNA"/>
</dbReference>
<gene>
    <name evidence="1" type="ORF">GCM10010967_47210</name>
</gene>
<name>A0ABQ2IFB2_9BACT</name>
<reference evidence="2" key="1">
    <citation type="journal article" date="2019" name="Int. J. Syst. Evol. Microbiol.">
        <title>The Global Catalogue of Microorganisms (GCM) 10K type strain sequencing project: providing services to taxonomists for standard genome sequencing and annotation.</title>
        <authorList>
            <consortium name="The Broad Institute Genomics Platform"/>
            <consortium name="The Broad Institute Genome Sequencing Center for Infectious Disease"/>
            <person name="Wu L."/>
            <person name="Ma J."/>
        </authorList>
    </citation>
    <scope>NUCLEOTIDE SEQUENCE [LARGE SCALE GENOMIC DNA]</scope>
    <source>
        <strain evidence="2">CGMCC 1.6375</strain>
    </source>
</reference>
<dbReference type="Pfam" id="PF06067">
    <property type="entry name" value="DUF932"/>
    <property type="match status" value="1"/>
</dbReference>
<evidence type="ECO:0000313" key="1">
    <source>
        <dbReference type="EMBL" id="GGN06508.1"/>
    </source>
</evidence>
<organism evidence="1 2">
    <name type="scientific">Dyadobacter beijingensis</name>
    <dbReference type="NCBI Taxonomy" id="365489"/>
    <lineage>
        <taxon>Bacteria</taxon>
        <taxon>Pseudomonadati</taxon>
        <taxon>Bacteroidota</taxon>
        <taxon>Cytophagia</taxon>
        <taxon>Cytophagales</taxon>
        <taxon>Spirosomataceae</taxon>
        <taxon>Dyadobacter</taxon>
    </lineage>
</organism>
<accession>A0ABQ2IFB2</accession>
<dbReference type="RefSeq" id="WP_019941343.1">
    <property type="nucleotide sequence ID" value="NZ_BMLI01000002.1"/>
</dbReference>
<proteinExistence type="predicted"/>
<dbReference type="InterPro" id="IPR026325">
    <property type="entry name" value="DUF932"/>
</dbReference>
<dbReference type="InterPro" id="IPR017686">
    <property type="entry name" value="Phg/plasmid-like_prot"/>
</dbReference>
<protein>
    <recommendedName>
        <fullName evidence="3">Phage/plasmid-like protein (TIGR03299 family)</fullName>
    </recommendedName>
</protein>